<feature type="compositionally biased region" description="Low complexity" evidence="3">
    <location>
        <begin position="139"/>
        <end position="175"/>
    </location>
</feature>
<dbReference type="GO" id="GO:0016779">
    <property type="term" value="F:nucleotidyltransferase activity"/>
    <property type="evidence" value="ECO:0007669"/>
    <property type="project" value="UniProtKB-KW"/>
</dbReference>
<reference evidence="5" key="1">
    <citation type="submission" date="2020-04" db="EMBL/GenBank/DDBJ databases">
        <title>Deep metagenomics examines the oral microbiome during advanced dental caries in children, revealing novel taxa and co-occurrences with host molecules.</title>
        <authorList>
            <person name="Baker J.L."/>
            <person name="Morton J.T."/>
            <person name="Dinis M."/>
            <person name="Alvarez R."/>
            <person name="Tran N.C."/>
            <person name="Knight R."/>
            <person name="Edlund A."/>
        </authorList>
    </citation>
    <scope>NUCLEOTIDE SEQUENCE</scope>
    <source>
        <strain evidence="5">JCVI_32_bin.64</strain>
    </source>
</reference>
<feature type="region of interest" description="Disordered" evidence="3">
    <location>
        <begin position="135"/>
        <end position="183"/>
    </location>
</feature>
<dbReference type="InterPro" id="IPR014729">
    <property type="entry name" value="Rossmann-like_a/b/a_fold"/>
</dbReference>
<protein>
    <submittedName>
        <fullName evidence="5">Adenylyltransferase/cytidyltransferase family protein</fullName>
    </submittedName>
</protein>
<dbReference type="Proteomes" id="UP000718630">
    <property type="component" value="Unassembled WGS sequence"/>
</dbReference>
<dbReference type="PANTHER" id="PTHR43793:SF1">
    <property type="entry name" value="FAD SYNTHASE"/>
    <property type="match status" value="1"/>
</dbReference>
<dbReference type="SUPFAM" id="SSF52374">
    <property type="entry name" value="Nucleotidylyl transferase"/>
    <property type="match status" value="1"/>
</dbReference>
<proteinExistence type="predicted"/>
<accession>A0A929QXH2</accession>
<dbReference type="PANTHER" id="PTHR43793">
    <property type="entry name" value="FAD SYNTHASE"/>
    <property type="match status" value="1"/>
</dbReference>
<dbReference type="EMBL" id="JABZFZ010000016">
    <property type="protein sequence ID" value="MBF0939381.1"/>
    <property type="molecule type" value="Genomic_DNA"/>
</dbReference>
<feature type="domain" description="Cytidyltransferase-like" evidence="4">
    <location>
        <begin position="2"/>
        <end position="126"/>
    </location>
</feature>
<keyword evidence="1" id="KW-0808">Transferase</keyword>
<dbReference type="InterPro" id="IPR050385">
    <property type="entry name" value="Archaeal_FAD_synthase"/>
</dbReference>
<organism evidence="5 6">
    <name type="scientific">Schaalia georgiae</name>
    <dbReference type="NCBI Taxonomy" id="52768"/>
    <lineage>
        <taxon>Bacteria</taxon>
        <taxon>Bacillati</taxon>
        <taxon>Actinomycetota</taxon>
        <taxon>Actinomycetes</taxon>
        <taxon>Actinomycetales</taxon>
        <taxon>Actinomycetaceae</taxon>
        <taxon>Schaalia</taxon>
    </lineage>
</organism>
<keyword evidence="2 5" id="KW-0548">Nucleotidyltransferase</keyword>
<dbReference type="AlphaFoldDB" id="A0A929QXH2"/>
<gene>
    <name evidence="5" type="ORF">HXK03_00695</name>
</gene>
<dbReference type="InterPro" id="IPR004821">
    <property type="entry name" value="Cyt_trans-like"/>
</dbReference>
<dbReference type="Gene3D" id="3.40.50.620">
    <property type="entry name" value="HUPs"/>
    <property type="match status" value="1"/>
</dbReference>
<evidence type="ECO:0000256" key="3">
    <source>
        <dbReference type="SAM" id="MobiDB-lite"/>
    </source>
</evidence>
<evidence type="ECO:0000313" key="6">
    <source>
        <dbReference type="Proteomes" id="UP000718630"/>
    </source>
</evidence>
<evidence type="ECO:0000259" key="4">
    <source>
        <dbReference type="Pfam" id="PF01467"/>
    </source>
</evidence>
<evidence type="ECO:0000256" key="2">
    <source>
        <dbReference type="ARBA" id="ARBA00022695"/>
    </source>
</evidence>
<dbReference type="NCBIfam" id="TIGR00125">
    <property type="entry name" value="cyt_tran_rel"/>
    <property type="match status" value="1"/>
</dbReference>
<name>A0A929QXH2_9ACTO</name>
<comment type="caution">
    <text evidence="5">The sequence shown here is derived from an EMBL/GenBank/DDBJ whole genome shotgun (WGS) entry which is preliminary data.</text>
</comment>
<evidence type="ECO:0000256" key="1">
    <source>
        <dbReference type="ARBA" id="ARBA00022679"/>
    </source>
</evidence>
<dbReference type="Pfam" id="PF01467">
    <property type="entry name" value="CTP_transf_like"/>
    <property type="match status" value="1"/>
</dbReference>
<evidence type="ECO:0000313" key="5">
    <source>
        <dbReference type="EMBL" id="MBF0939381.1"/>
    </source>
</evidence>
<sequence length="183" mass="19679">MPGGFDMFHQGHLNILRAARERCDRLVVGVTSDEALIRMKGRAPVIPLKERCDLVSSLRFVDAVVVDLDQDKRLAWRLQPFDVLFKGDDWKDTPKGAKLEAEMAEVGARVVYLPYTPSTSSTKLRRFIAPEDFSDDEAPAASSEASAIPDEASAAGAVAPRSAAGEASAAGAVARPLDEGAVR</sequence>